<evidence type="ECO:0000256" key="2">
    <source>
        <dbReference type="SAM" id="Phobius"/>
    </source>
</evidence>
<dbReference type="PANTHER" id="PTHR39113">
    <property type="entry name" value="MEMBRANE LIPOPROTEIN-RELATED"/>
    <property type="match status" value="1"/>
</dbReference>
<keyword evidence="2" id="KW-1133">Transmembrane helix</keyword>
<dbReference type="AlphaFoldDB" id="A0A833QVQ9"/>
<accession>A0A833QVQ9</accession>
<dbReference type="PANTHER" id="PTHR39113:SF1">
    <property type="entry name" value="MEMBRANE LIPOPROTEIN"/>
    <property type="match status" value="1"/>
</dbReference>
<feature type="transmembrane region" description="Helical" evidence="2">
    <location>
        <begin position="44"/>
        <end position="64"/>
    </location>
</feature>
<evidence type="ECO:0000313" key="4">
    <source>
        <dbReference type="Proteomes" id="UP000623129"/>
    </source>
</evidence>
<dbReference type="OrthoDB" id="2017304at2759"/>
<evidence type="ECO:0000313" key="3">
    <source>
        <dbReference type="EMBL" id="KAF3326552.1"/>
    </source>
</evidence>
<gene>
    <name evidence="3" type="ORF">FCM35_KLT08182</name>
</gene>
<comment type="caution">
    <text evidence="3">The sequence shown here is derived from an EMBL/GenBank/DDBJ whole genome shotgun (WGS) entry which is preliminary data.</text>
</comment>
<dbReference type="Proteomes" id="UP000623129">
    <property type="component" value="Unassembled WGS sequence"/>
</dbReference>
<sequence>MSSKLGSCSSSLSTLLLASLNLILLFLASASLVPIFVLKSSPTSFGWTLFTVSATTLLSSLIGFYSQLTHFCFIIHVSLVLASLVGQILSSLSLFLRHESTRYLLGSHRDQKEQWVLMFLLELTFLGMFLVQSLVLVFGCMVEKRWAREFEEVEAEREEATRKRNRRKARVQEEAMVNAQAMAEVKSKGLEDKMRGKYGKWAKNDTEEP</sequence>
<dbReference type="EMBL" id="SWLB01000018">
    <property type="protein sequence ID" value="KAF3326552.1"/>
    <property type="molecule type" value="Genomic_DNA"/>
</dbReference>
<evidence type="ECO:0000256" key="1">
    <source>
        <dbReference type="SAM" id="Coils"/>
    </source>
</evidence>
<protein>
    <submittedName>
        <fullName evidence="3">Uncharacterized protein</fullName>
    </submittedName>
</protein>
<keyword evidence="2" id="KW-0812">Transmembrane</keyword>
<keyword evidence="1" id="KW-0175">Coiled coil</keyword>
<reference evidence="3" key="1">
    <citation type="submission" date="2020-01" db="EMBL/GenBank/DDBJ databases">
        <title>Genome sequence of Kobresia littledalei, the first chromosome-level genome in the family Cyperaceae.</title>
        <authorList>
            <person name="Qu G."/>
        </authorList>
    </citation>
    <scope>NUCLEOTIDE SEQUENCE</scope>
    <source>
        <strain evidence="3">C.B.Clarke</strain>
        <tissue evidence="3">Leaf</tissue>
    </source>
</reference>
<feature type="transmembrane region" description="Helical" evidence="2">
    <location>
        <begin position="71"/>
        <end position="95"/>
    </location>
</feature>
<name>A0A833QVQ9_9POAL</name>
<keyword evidence="4" id="KW-1185">Reference proteome</keyword>
<feature type="coiled-coil region" evidence="1">
    <location>
        <begin position="143"/>
        <end position="170"/>
    </location>
</feature>
<feature type="transmembrane region" description="Helical" evidence="2">
    <location>
        <begin position="12"/>
        <end position="38"/>
    </location>
</feature>
<proteinExistence type="predicted"/>
<organism evidence="3 4">
    <name type="scientific">Carex littledalei</name>
    <dbReference type="NCBI Taxonomy" id="544730"/>
    <lineage>
        <taxon>Eukaryota</taxon>
        <taxon>Viridiplantae</taxon>
        <taxon>Streptophyta</taxon>
        <taxon>Embryophyta</taxon>
        <taxon>Tracheophyta</taxon>
        <taxon>Spermatophyta</taxon>
        <taxon>Magnoliopsida</taxon>
        <taxon>Liliopsida</taxon>
        <taxon>Poales</taxon>
        <taxon>Cyperaceae</taxon>
        <taxon>Cyperoideae</taxon>
        <taxon>Cariceae</taxon>
        <taxon>Carex</taxon>
        <taxon>Carex subgen. Euthyceras</taxon>
    </lineage>
</organism>
<feature type="transmembrane region" description="Helical" evidence="2">
    <location>
        <begin position="115"/>
        <end position="138"/>
    </location>
</feature>
<keyword evidence="2" id="KW-0472">Membrane</keyword>